<name>A0A4P7QDC5_9CORY</name>
<evidence type="ECO:0000313" key="1">
    <source>
        <dbReference type="EMBL" id="QCB27592.1"/>
    </source>
</evidence>
<organism evidence="1 2">
    <name type="scientific">Corynebacterium endometrii</name>
    <dbReference type="NCBI Taxonomy" id="2488819"/>
    <lineage>
        <taxon>Bacteria</taxon>
        <taxon>Bacillati</taxon>
        <taxon>Actinomycetota</taxon>
        <taxon>Actinomycetes</taxon>
        <taxon>Mycobacteriales</taxon>
        <taxon>Corynebacteriaceae</taxon>
        <taxon>Corynebacterium</taxon>
    </lineage>
</organism>
<dbReference type="InterPro" id="IPR013785">
    <property type="entry name" value="Aldolase_TIM"/>
</dbReference>
<proteinExistence type="predicted"/>
<gene>
    <name evidence="1" type="ORF">CENDO_01450</name>
</gene>
<protein>
    <submittedName>
        <fullName evidence="1">Deoxyribose-phosphate aldolase</fullName>
    </submittedName>
</protein>
<reference evidence="1 2" key="1">
    <citation type="submission" date="2019-04" db="EMBL/GenBank/DDBJ databases">
        <title>Corynebacterium endometrii sp. nov., isolated from the uterus of a cow with endometritis.</title>
        <authorList>
            <person name="Ballas P."/>
            <person name="Ruckert C."/>
            <person name="Wagener K."/>
            <person name="Drillich M."/>
            <person name="Kaempfer P."/>
            <person name="Busse H.-J."/>
            <person name="Ehling-Schulz M."/>
        </authorList>
    </citation>
    <scope>NUCLEOTIDE SEQUENCE [LARGE SCALE GENOMIC DNA]</scope>
    <source>
        <strain evidence="1 2">LMM-1653</strain>
    </source>
</reference>
<dbReference type="SUPFAM" id="SSF51569">
    <property type="entry name" value="Aldolase"/>
    <property type="match status" value="1"/>
</dbReference>
<dbReference type="EMBL" id="CP039247">
    <property type="protein sequence ID" value="QCB27592.1"/>
    <property type="molecule type" value="Genomic_DNA"/>
</dbReference>
<dbReference type="KEGG" id="cee:CENDO_01450"/>
<dbReference type="AlphaFoldDB" id="A0A4P7QDC5"/>
<sequence length="194" mass="19998">MSKSQTYLWLVDERHKAADVRRIVEGEAAKGDSGLYQGVVVAPTHIGAAEAGGATHIISVAGFPTGRHHGLIKASEARLAVQSGASEVWVSVDDAMDEVEEFLPDLVTIREACPEPVELGMFTPCPASGAQNAVRAAHAAELAGFDRVIVPAAELATPLQTSLATVVLAPNSCDEATVASWLNAGAAAVAHPAG</sequence>
<evidence type="ECO:0000313" key="2">
    <source>
        <dbReference type="Proteomes" id="UP000296352"/>
    </source>
</evidence>
<dbReference type="Gene3D" id="3.20.20.70">
    <property type="entry name" value="Aldolase class I"/>
    <property type="match status" value="1"/>
</dbReference>
<dbReference type="RefSeq" id="WP_210726553.1">
    <property type="nucleotide sequence ID" value="NZ_CP039247.1"/>
</dbReference>
<dbReference type="Proteomes" id="UP000296352">
    <property type="component" value="Chromosome"/>
</dbReference>
<accession>A0A4P7QDC5</accession>
<keyword evidence="2" id="KW-1185">Reference proteome</keyword>